<dbReference type="Gene3D" id="1.10.10.10">
    <property type="entry name" value="Winged helix-like DNA-binding domain superfamily/Winged helix DNA-binding domain"/>
    <property type="match status" value="1"/>
</dbReference>
<dbReference type="PROSITE" id="PS51118">
    <property type="entry name" value="HTH_HXLR"/>
    <property type="match status" value="1"/>
</dbReference>
<evidence type="ECO:0000256" key="1">
    <source>
        <dbReference type="ARBA" id="ARBA00023015"/>
    </source>
</evidence>
<dbReference type="Pfam" id="PF01638">
    <property type="entry name" value="HxlR"/>
    <property type="match status" value="1"/>
</dbReference>
<evidence type="ECO:0000256" key="3">
    <source>
        <dbReference type="ARBA" id="ARBA00023163"/>
    </source>
</evidence>
<dbReference type="InterPro" id="IPR036388">
    <property type="entry name" value="WH-like_DNA-bd_sf"/>
</dbReference>
<dbReference type="PANTHER" id="PTHR33204">
    <property type="entry name" value="TRANSCRIPTIONAL REGULATOR, MARR FAMILY"/>
    <property type="match status" value="1"/>
</dbReference>
<dbReference type="InterPro" id="IPR036390">
    <property type="entry name" value="WH_DNA-bd_sf"/>
</dbReference>
<comment type="caution">
    <text evidence="5">The sequence shown here is derived from an EMBL/GenBank/DDBJ whole genome shotgun (WGS) entry which is preliminary data.</text>
</comment>
<gene>
    <name evidence="5" type="ORF">ACFSUT_27280</name>
</gene>
<evidence type="ECO:0000313" key="5">
    <source>
        <dbReference type="EMBL" id="MFD2484011.1"/>
    </source>
</evidence>
<evidence type="ECO:0000256" key="2">
    <source>
        <dbReference type="ARBA" id="ARBA00023125"/>
    </source>
</evidence>
<protein>
    <submittedName>
        <fullName evidence="5">Winged helix-turn-helix transcriptional regulator</fullName>
    </submittedName>
</protein>
<reference evidence="6" key="1">
    <citation type="journal article" date="2019" name="Int. J. Syst. Evol. Microbiol.">
        <title>The Global Catalogue of Microorganisms (GCM) 10K type strain sequencing project: providing services to taxonomists for standard genome sequencing and annotation.</title>
        <authorList>
            <consortium name="The Broad Institute Genomics Platform"/>
            <consortium name="The Broad Institute Genome Sequencing Center for Infectious Disease"/>
            <person name="Wu L."/>
            <person name="Ma J."/>
        </authorList>
    </citation>
    <scope>NUCLEOTIDE SEQUENCE [LARGE SCALE GENOMIC DNA]</scope>
    <source>
        <strain evidence="6">CGMCC 4.7638</strain>
    </source>
</reference>
<dbReference type="PANTHER" id="PTHR33204:SF37">
    <property type="entry name" value="HTH-TYPE TRANSCRIPTIONAL REGULATOR YODB"/>
    <property type="match status" value="1"/>
</dbReference>
<feature type="domain" description="HTH hxlR-type" evidence="4">
    <location>
        <begin position="15"/>
        <end position="113"/>
    </location>
</feature>
<dbReference type="Proteomes" id="UP001597542">
    <property type="component" value="Unassembled WGS sequence"/>
</dbReference>
<dbReference type="InterPro" id="IPR002577">
    <property type="entry name" value="HTH_HxlR"/>
</dbReference>
<accession>A0ABW5I3V8</accession>
<evidence type="ECO:0000313" key="6">
    <source>
        <dbReference type="Proteomes" id="UP001597542"/>
    </source>
</evidence>
<sequence length="125" mass="14167">MTTTERTAADPLAACRISPAVDLLFSRWTTPILWTLSQSGPVRFVELERRLGATGKVLTQRLRQLERDGLVERRYYAEVPPRVEYEITELGRSLSPVFAALANWTDEHLPAVEKARDSYTGPLPR</sequence>
<organism evidence="5 6">
    <name type="scientific">Amycolatopsis albidoflavus</name>
    <dbReference type="NCBI Taxonomy" id="102226"/>
    <lineage>
        <taxon>Bacteria</taxon>
        <taxon>Bacillati</taxon>
        <taxon>Actinomycetota</taxon>
        <taxon>Actinomycetes</taxon>
        <taxon>Pseudonocardiales</taxon>
        <taxon>Pseudonocardiaceae</taxon>
        <taxon>Amycolatopsis</taxon>
    </lineage>
</organism>
<proteinExistence type="predicted"/>
<name>A0ABW5I3V8_9PSEU</name>
<evidence type="ECO:0000259" key="4">
    <source>
        <dbReference type="PROSITE" id="PS51118"/>
    </source>
</evidence>
<keyword evidence="2" id="KW-0238">DNA-binding</keyword>
<dbReference type="InterPro" id="IPR011991">
    <property type="entry name" value="ArsR-like_HTH"/>
</dbReference>
<dbReference type="CDD" id="cd00090">
    <property type="entry name" value="HTH_ARSR"/>
    <property type="match status" value="1"/>
</dbReference>
<dbReference type="RefSeq" id="WP_344283589.1">
    <property type="nucleotide sequence ID" value="NZ_BAAAHV010000022.1"/>
</dbReference>
<keyword evidence="3" id="KW-0804">Transcription</keyword>
<dbReference type="EMBL" id="JBHUKQ010000014">
    <property type="protein sequence ID" value="MFD2484011.1"/>
    <property type="molecule type" value="Genomic_DNA"/>
</dbReference>
<keyword evidence="6" id="KW-1185">Reference proteome</keyword>
<dbReference type="SUPFAM" id="SSF46785">
    <property type="entry name" value="Winged helix' DNA-binding domain"/>
    <property type="match status" value="1"/>
</dbReference>
<keyword evidence="1" id="KW-0805">Transcription regulation</keyword>